<name>A0A0H5CFH7_CYBJN</name>
<accession>A0A0H5CFH7</accession>
<dbReference type="Proteomes" id="UP000038830">
    <property type="component" value="Unassembled WGS sequence"/>
</dbReference>
<organism evidence="1 2">
    <name type="scientific">Cyberlindnera jadinii (strain ATCC 18201 / CBS 1600 / BCRC 20928 / JCM 3617 / NBRC 0987 / NRRL Y-1542)</name>
    <name type="common">Torula yeast</name>
    <name type="synonym">Candida utilis</name>
    <dbReference type="NCBI Taxonomy" id="983966"/>
    <lineage>
        <taxon>Eukaryota</taxon>
        <taxon>Fungi</taxon>
        <taxon>Dikarya</taxon>
        <taxon>Ascomycota</taxon>
        <taxon>Saccharomycotina</taxon>
        <taxon>Saccharomycetes</taxon>
        <taxon>Phaffomycetales</taxon>
        <taxon>Phaffomycetaceae</taxon>
        <taxon>Cyberlindnera</taxon>
    </lineage>
</organism>
<protein>
    <submittedName>
        <fullName evidence="1">Uncharacterized protein</fullName>
    </submittedName>
</protein>
<reference evidence="2" key="1">
    <citation type="journal article" date="2015" name="J. Biotechnol.">
        <title>The structure of the Cyberlindnera jadinii genome and its relation to Candida utilis analyzed by the occurrence of single nucleotide polymorphisms.</title>
        <authorList>
            <person name="Rupp O."/>
            <person name="Brinkrolf K."/>
            <person name="Buerth C."/>
            <person name="Kunigo M."/>
            <person name="Schneider J."/>
            <person name="Jaenicke S."/>
            <person name="Goesmann A."/>
            <person name="Puehler A."/>
            <person name="Jaeger K.-E."/>
            <person name="Ernst J.F."/>
        </authorList>
    </citation>
    <scope>NUCLEOTIDE SEQUENCE [LARGE SCALE GENOMIC DNA]</scope>
    <source>
        <strain evidence="2">ATCC 18201 / CBS 1600 / BCRC 20928 / JCM 3617 / NBRC 0987 / NRRL Y-1542</strain>
    </source>
</reference>
<sequence length="74" mass="8006">MVLGESSVPLFGSASANNLYAEVAQPGNTGESIVTDTDIQHHICTQTTYYIKTTYIVLRNAISMVLLPVMANCK</sequence>
<proteinExistence type="predicted"/>
<dbReference type="AlphaFoldDB" id="A0A0H5CFH7"/>
<dbReference type="EMBL" id="CDQK01000004">
    <property type="protein sequence ID" value="CEP23344.1"/>
    <property type="molecule type" value="Genomic_DNA"/>
</dbReference>
<evidence type="ECO:0000313" key="2">
    <source>
        <dbReference type="Proteomes" id="UP000038830"/>
    </source>
</evidence>
<gene>
    <name evidence="1" type="ORF">BN1211_3906</name>
</gene>
<evidence type="ECO:0000313" key="1">
    <source>
        <dbReference type="EMBL" id="CEP23344.1"/>
    </source>
</evidence>